<dbReference type="AlphaFoldDB" id="A0A9D4EU27"/>
<evidence type="ECO:0000313" key="1">
    <source>
        <dbReference type="EMBL" id="KAH3785759.1"/>
    </source>
</evidence>
<sequence length="125" mass="14071">MLGSYVDNIIPCIGTDSHLSTFEPYNSQKMSTLSQQRTFNLKQTNSLSLSRTISDISSSIHTQVGSPFDISTFENKHTKLYAIAELNVELEFRASSTFKKKCTTLYPNVEMNVELECRASSSFKN</sequence>
<comment type="caution">
    <text evidence="1">The sequence shown here is derived from an EMBL/GenBank/DDBJ whole genome shotgun (WGS) entry which is preliminary data.</text>
</comment>
<accession>A0A9D4EU27</accession>
<reference evidence="1" key="1">
    <citation type="journal article" date="2019" name="bioRxiv">
        <title>The Genome of the Zebra Mussel, Dreissena polymorpha: A Resource for Invasive Species Research.</title>
        <authorList>
            <person name="McCartney M.A."/>
            <person name="Auch B."/>
            <person name="Kono T."/>
            <person name="Mallez S."/>
            <person name="Zhang Y."/>
            <person name="Obille A."/>
            <person name="Becker A."/>
            <person name="Abrahante J.E."/>
            <person name="Garbe J."/>
            <person name="Badalamenti J.P."/>
            <person name="Herman A."/>
            <person name="Mangelson H."/>
            <person name="Liachko I."/>
            <person name="Sullivan S."/>
            <person name="Sone E.D."/>
            <person name="Koren S."/>
            <person name="Silverstein K.A.T."/>
            <person name="Beckman K.B."/>
            <person name="Gohl D.M."/>
        </authorList>
    </citation>
    <scope>NUCLEOTIDE SEQUENCE</scope>
    <source>
        <strain evidence="1">Duluth1</strain>
        <tissue evidence="1">Whole animal</tissue>
    </source>
</reference>
<evidence type="ECO:0000313" key="2">
    <source>
        <dbReference type="Proteomes" id="UP000828390"/>
    </source>
</evidence>
<name>A0A9D4EU27_DREPO</name>
<protein>
    <submittedName>
        <fullName evidence="1">Uncharacterized protein</fullName>
    </submittedName>
</protein>
<proteinExistence type="predicted"/>
<dbReference type="EMBL" id="JAIWYP010000008">
    <property type="protein sequence ID" value="KAH3785759.1"/>
    <property type="molecule type" value="Genomic_DNA"/>
</dbReference>
<keyword evidence="2" id="KW-1185">Reference proteome</keyword>
<organism evidence="1 2">
    <name type="scientific">Dreissena polymorpha</name>
    <name type="common">Zebra mussel</name>
    <name type="synonym">Mytilus polymorpha</name>
    <dbReference type="NCBI Taxonomy" id="45954"/>
    <lineage>
        <taxon>Eukaryota</taxon>
        <taxon>Metazoa</taxon>
        <taxon>Spiralia</taxon>
        <taxon>Lophotrochozoa</taxon>
        <taxon>Mollusca</taxon>
        <taxon>Bivalvia</taxon>
        <taxon>Autobranchia</taxon>
        <taxon>Heteroconchia</taxon>
        <taxon>Euheterodonta</taxon>
        <taxon>Imparidentia</taxon>
        <taxon>Neoheterodontei</taxon>
        <taxon>Myida</taxon>
        <taxon>Dreissenoidea</taxon>
        <taxon>Dreissenidae</taxon>
        <taxon>Dreissena</taxon>
    </lineage>
</organism>
<reference evidence="1" key="2">
    <citation type="submission" date="2020-11" db="EMBL/GenBank/DDBJ databases">
        <authorList>
            <person name="McCartney M.A."/>
            <person name="Auch B."/>
            <person name="Kono T."/>
            <person name="Mallez S."/>
            <person name="Becker A."/>
            <person name="Gohl D.M."/>
            <person name="Silverstein K.A.T."/>
            <person name="Koren S."/>
            <person name="Bechman K.B."/>
            <person name="Herman A."/>
            <person name="Abrahante J.E."/>
            <person name="Garbe J."/>
        </authorList>
    </citation>
    <scope>NUCLEOTIDE SEQUENCE</scope>
    <source>
        <strain evidence="1">Duluth1</strain>
        <tissue evidence="1">Whole animal</tissue>
    </source>
</reference>
<gene>
    <name evidence="1" type="ORF">DPMN_163852</name>
</gene>
<dbReference type="Proteomes" id="UP000828390">
    <property type="component" value="Unassembled WGS sequence"/>
</dbReference>